<dbReference type="CDD" id="cd00093">
    <property type="entry name" value="HTH_XRE"/>
    <property type="match status" value="1"/>
</dbReference>
<evidence type="ECO:0000259" key="1">
    <source>
        <dbReference type="PROSITE" id="PS50943"/>
    </source>
</evidence>
<comment type="caution">
    <text evidence="2">The sequence shown here is derived from an EMBL/GenBank/DDBJ whole genome shotgun (WGS) entry which is preliminary data.</text>
</comment>
<name>A0A5S4FMC7_9ACTN</name>
<dbReference type="AlphaFoldDB" id="A0A5S4FMC7"/>
<dbReference type="PROSITE" id="PS50943">
    <property type="entry name" value="HTH_CROC1"/>
    <property type="match status" value="1"/>
</dbReference>
<dbReference type="InterPro" id="IPR010982">
    <property type="entry name" value="Lambda_DNA-bd_dom_sf"/>
</dbReference>
<dbReference type="OrthoDB" id="4336585at2"/>
<dbReference type="Pfam" id="PF13560">
    <property type="entry name" value="HTH_31"/>
    <property type="match status" value="1"/>
</dbReference>
<feature type="domain" description="HTH cro/C1-type" evidence="1">
    <location>
        <begin position="34"/>
        <end position="81"/>
    </location>
</feature>
<keyword evidence="3" id="KW-1185">Reference proteome</keyword>
<accession>A0A5S4FMC7</accession>
<dbReference type="Pfam" id="PF17765">
    <property type="entry name" value="MLTR_LBD"/>
    <property type="match status" value="1"/>
</dbReference>
<dbReference type="PANTHER" id="PTHR35010">
    <property type="entry name" value="BLL4672 PROTEIN-RELATED"/>
    <property type="match status" value="1"/>
</dbReference>
<reference evidence="2 3" key="1">
    <citation type="submission" date="2019-05" db="EMBL/GenBank/DDBJ databases">
        <title>Draft genome sequence of Nonomuraea zeae DSM 100528.</title>
        <authorList>
            <person name="Saricaoglu S."/>
            <person name="Isik K."/>
        </authorList>
    </citation>
    <scope>NUCLEOTIDE SEQUENCE [LARGE SCALE GENOMIC DNA]</scope>
    <source>
        <strain evidence="2 3">DSM 100528</strain>
    </source>
</reference>
<proteinExistence type="predicted"/>
<evidence type="ECO:0000313" key="2">
    <source>
        <dbReference type="EMBL" id="TMR21877.1"/>
    </source>
</evidence>
<dbReference type="Proteomes" id="UP000306628">
    <property type="component" value="Unassembled WGS sequence"/>
</dbReference>
<evidence type="ECO:0000313" key="3">
    <source>
        <dbReference type="Proteomes" id="UP000306628"/>
    </source>
</evidence>
<dbReference type="Gene3D" id="1.10.260.40">
    <property type="entry name" value="lambda repressor-like DNA-binding domains"/>
    <property type="match status" value="1"/>
</dbReference>
<protein>
    <submittedName>
        <fullName evidence="2">Helix-turn-helix domain-containing protein</fullName>
    </submittedName>
</protein>
<dbReference type="GO" id="GO:0003677">
    <property type="term" value="F:DNA binding"/>
    <property type="evidence" value="ECO:0007669"/>
    <property type="project" value="InterPro"/>
</dbReference>
<dbReference type="RefSeq" id="WP_138696947.1">
    <property type="nucleotide sequence ID" value="NZ_JBHSAZ010000046.1"/>
</dbReference>
<dbReference type="InterPro" id="IPR041413">
    <property type="entry name" value="MLTR_LBD"/>
</dbReference>
<gene>
    <name evidence="2" type="ORF">ETD85_50245</name>
</gene>
<dbReference type="Gene3D" id="3.30.450.180">
    <property type="match status" value="1"/>
</dbReference>
<sequence>MTETELGAFLRAHREAVPPATVGLPAGNRRRTPGLRRAELATLAGVSVDYLTRLEQGRDRSPSAQVLAALADTLGLSRDERIHLHRLAKTPGSSPCAAAATTRARTVRPTVQTLLNHLEPTPALVTNPPGDLLAWTAGFTRLAGPTGLLDTQPPNLIRYAFTDPRAPHTHPDWDTIARERAATLRAAAALGDPHAALLAEELTITTGPRFRDRFESPATLPARTGIERWTHPDVGELRLAYESLQLPDPDEQQLIVYLASDEATTAALDHLNNHHTATSTTPPGHDPRTPR</sequence>
<dbReference type="PANTHER" id="PTHR35010:SF2">
    <property type="entry name" value="BLL4672 PROTEIN"/>
    <property type="match status" value="1"/>
</dbReference>
<dbReference type="SMART" id="SM00530">
    <property type="entry name" value="HTH_XRE"/>
    <property type="match status" value="1"/>
</dbReference>
<dbReference type="EMBL" id="VCKX01000287">
    <property type="protein sequence ID" value="TMR21877.1"/>
    <property type="molecule type" value="Genomic_DNA"/>
</dbReference>
<dbReference type="InterPro" id="IPR001387">
    <property type="entry name" value="Cro/C1-type_HTH"/>
</dbReference>
<dbReference type="SUPFAM" id="SSF47413">
    <property type="entry name" value="lambda repressor-like DNA-binding domains"/>
    <property type="match status" value="1"/>
</dbReference>
<organism evidence="2 3">
    <name type="scientific">Nonomuraea zeae</name>
    <dbReference type="NCBI Taxonomy" id="1642303"/>
    <lineage>
        <taxon>Bacteria</taxon>
        <taxon>Bacillati</taxon>
        <taxon>Actinomycetota</taxon>
        <taxon>Actinomycetes</taxon>
        <taxon>Streptosporangiales</taxon>
        <taxon>Streptosporangiaceae</taxon>
        <taxon>Nonomuraea</taxon>
    </lineage>
</organism>